<dbReference type="OrthoDB" id="853192at2"/>
<keyword evidence="4" id="KW-1185">Reference proteome</keyword>
<evidence type="ECO:0000256" key="1">
    <source>
        <dbReference type="SAM" id="Phobius"/>
    </source>
</evidence>
<protein>
    <submittedName>
        <fullName evidence="3">Vitamin K epoxide reductase family protein</fullName>
    </submittedName>
</protein>
<dbReference type="InterPro" id="IPR012932">
    <property type="entry name" value="VKOR"/>
</dbReference>
<dbReference type="Proteomes" id="UP000199356">
    <property type="component" value="Unassembled WGS sequence"/>
</dbReference>
<dbReference type="RefSeq" id="WP_093421867.1">
    <property type="nucleotide sequence ID" value="NZ_FOXA01000008.1"/>
</dbReference>
<proteinExistence type="predicted"/>
<feature type="transmembrane region" description="Helical" evidence="1">
    <location>
        <begin position="21"/>
        <end position="41"/>
    </location>
</feature>
<dbReference type="STRING" id="441119.SAMN04488047_10889"/>
<evidence type="ECO:0000313" key="3">
    <source>
        <dbReference type="EMBL" id="SFP55766.1"/>
    </source>
</evidence>
<dbReference type="Pfam" id="PF07884">
    <property type="entry name" value="VKOR"/>
    <property type="match status" value="1"/>
</dbReference>
<keyword evidence="1" id="KW-0812">Transmembrane</keyword>
<evidence type="ECO:0000259" key="2">
    <source>
        <dbReference type="Pfam" id="PF07884"/>
    </source>
</evidence>
<organism evidence="3 4">
    <name type="scientific">Tranquillimonas alkanivorans</name>
    <dbReference type="NCBI Taxonomy" id="441119"/>
    <lineage>
        <taxon>Bacteria</taxon>
        <taxon>Pseudomonadati</taxon>
        <taxon>Pseudomonadota</taxon>
        <taxon>Alphaproteobacteria</taxon>
        <taxon>Rhodobacterales</taxon>
        <taxon>Roseobacteraceae</taxon>
        <taxon>Tranquillimonas</taxon>
    </lineage>
</organism>
<dbReference type="EMBL" id="FOXA01000008">
    <property type="protein sequence ID" value="SFP55766.1"/>
    <property type="molecule type" value="Genomic_DNA"/>
</dbReference>
<accession>A0A1I5RCR4</accession>
<keyword evidence="1" id="KW-0472">Membrane</keyword>
<reference evidence="3 4" key="1">
    <citation type="submission" date="2016-10" db="EMBL/GenBank/DDBJ databases">
        <authorList>
            <person name="de Groot N.N."/>
        </authorList>
    </citation>
    <scope>NUCLEOTIDE SEQUENCE [LARGE SCALE GENOMIC DNA]</scope>
    <source>
        <strain evidence="3 4">DSM 19547</strain>
    </source>
</reference>
<dbReference type="AlphaFoldDB" id="A0A1I5RCR4"/>
<evidence type="ECO:0000313" key="4">
    <source>
        <dbReference type="Proteomes" id="UP000199356"/>
    </source>
</evidence>
<sequence length="180" mass="19392">MEPTRLSRELRTGRSPDLRRRRWVIGLSLFGAAVGGIVGAYQTGITRRLPDPPVGPFDSERVDASDYAYKRMETPDGLQMTVTLAATAALAGAGGEDRARTKPHLPVLTTVKALYDVGTAMKLAQEEWNENRALCAYCQAATVSTVAAAALSLPETVRALNTIRDYGLRGAPPVERLLPA</sequence>
<gene>
    <name evidence="3" type="ORF">SAMN04488047_10889</name>
</gene>
<keyword evidence="1" id="KW-1133">Transmembrane helix</keyword>
<name>A0A1I5RCR4_9RHOB</name>
<feature type="domain" description="Vitamin K epoxide reductase" evidence="2">
    <location>
        <begin position="23"/>
        <end position="152"/>
    </location>
</feature>